<evidence type="ECO:0000256" key="1">
    <source>
        <dbReference type="ARBA" id="ARBA00001954"/>
    </source>
</evidence>
<protein>
    <submittedName>
        <fullName evidence="3">Phytanoyl-CoA dioxygenase</fullName>
    </submittedName>
</protein>
<feature type="compositionally biased region" description="Polar residues" evidence="2">
    <location>
        <begin position="264"/>
        <end position="276"/>
    </location>
</feature>
<dbReference type="InterPro" id="IPR008775">
    <property type="entry name" value="Phytyl_CoA_dOase-like"/>
</dbReference>
<dbReference type="Gene3D" id="2.60.120.620">
    <property type="entry name" value="q2cbj1_9rhob like domain"/>
    <property type="match status" value="1"/>
</dbReference>
<sequence length="276" mass="30502">MLTQPLDLSFKPADAAKARVLSAEQIDHYNREGFVQPFDIFDAAEIAEIRAYVDGLMDALGENGAYGINCYQARLSGLWDIATDARILDRVQDIIGPDIICWASAILSKKPHDPKQVPWHQDASFWSLSPARTVTVWLAIDDADAGNSAMRFLPRSHTQGKIEETAMGPDSVFHKGIAVTEEMGQPFTNALKAGQMSMHADMLAHGSLANVSDRRRCALTLRYCPPESRMVDADWAKGVESIICRGSDPSRHWTHHPRPENNDITKTSSPHVVGNN</sequence>
<keyword evidence="3" id="KW-0560">Oxidoreductase</keyword>
<dbReference type="PANTHER" id="PTHR20883">
    <property type="entry name" value="PHYTANOYL-COA DIOXYGENASE DOMAIN CONTAINING 1"/>
    <property type="match status" value="1"/>
</dbReference>
<gene>
    <name evidence="3" type="ORF">AVJ23_10040</name>
</gene>
<dbReference type="Proteomes" id="UP000054396">
    <property type="component" value="Unassembled WGS sequence"/>
</dbReference>
<feature type="region of interest" description="Disordered" evidence="2">
    <location>
        <begin position="246"/>
        <end position="276"/>
    </location>
</feature>
<dbReference type="Pfam" id="PF05721">
    <property type="entry name" value="PhyH"/>
    <property type="match status" value="1"/>
</dbReference>
<proteinExistence type="predicted"/>
<dbReference type="PANTHER" id="PTHR20883:SF48">
    <property type="entry name" value="ECTOINE DIOXYGENASE"/>
    <property type="match status" value="1"/>
</dbReference>
<name>A0A0W7WJR7_9RHOB</name>
<dbReference type="GO" id="GO:0005506">
    <property type="term" value="F:iron ion binding"/>
    <property type="evidence" value="ECO:0007669"/>
    <property type="project" value="UniProtKB-ARBA"/>
</dbReference>
<dbReference type="STRING" id="1685382.AVJ23_10040"/>
<reference evidence="3 4" key="1">
    <citation type="submission" date="2015-12" db="EMBL/GenBank/DDBJ databases">
        <authorList>
            <person name="Shamseldin A."/>
            <person name="Moawad H."/>
            <person name="Abd El-Rahim W.M."/>
            <person name="Sadowsky M.J."/>
        </authorList>
    </citation>
    <scope>NUCLEOTIDE SEQUENCE [LARGE SCALE GENOMIC DNA]</scope>
    <source>
        <strain evidence="3 4">SJ5A-1</strain>
    </source>
</reference>
<evidence type="ECO:0000256" key="2">
    <source>
        <dbReference type="SAM" id="MobiDB-lite"/>
    </source>
</evidence>
<dbReference type="GO" id="GO:0016706">
    <property type="term" value="F:2-oxoglutarate-dependent dioxygenase activity"/>
    <property type="evidence" value="ECO:0007669"/>
    <property type="project" value="UniProtKB-ARBA"/>
</dbReference>
<dbReference type="SUPFAM" id="SSF51197">
    <property type="entry name" value="Clavaminate synthase-like"/>
    <property type="match status" value="1"/>
</dbReference>
<dbReference type="RefSeq" id="WP_058862057.1">
    <property type="nucleotide sequence ID" value="NZ_LPXO01000005.1"/>
</dbReference>
<dbReference type="EMBL" id="LPXO01000005">
    <property type="protein sequence ID" value="KUF10772.1"/>
    <property type="molecule type" value="Genomic_DNA"/>
</dbReference>
<comment type="caution">
    <text evidence="3">The sequence shown here is derived from an EMBL/GenBank/DDBJ whole genome shotgun (WGS) entry which is preliminary data.</text>
</comment>
<organism evidence="3 4">
    <name type="scientific">Pseudoponticoccus marisrubri</name>
    <dbReference type="NCBI Taxonomy" id="1685382"/>
    <lineage>
        <taxon>Bacteria</taxon>
        <taxon>Pseudomonadati</taxon>
        <taxon>Pseudomonadota</taxon>
        <taxon>Alphaproteobacteria</taxon>
        <taxon>Rhodobacterales</taxon>
        <taxon>Roseobacteraceae</taxon>
        <taxon>Pseudoponticoccus</taxon>
    </lineage>
</organism>
<evidence type="ECO:0000313" key="3">
    <source>
        <dbReference type="EMBL" id="KUF10772.1"/>
    </source>
</evidence>
<comment type="cofactor">
    <cofactor evidence="1">
        <name>Fe(2+)</name>
        <dbReference type="ChEBI" id="CHEBI:29033"/>
    </cofactor>
</comment>
<keyword evidence="3" id="KW-0223">Dioxygenase</keyword>
<dbReference type="OrthoDB" id="9791262at2"/>
<accession>A0A0W7WJR7</accession>
<evidence type="ECO:0000313" key="4">
    <source>
        <dbReference type="Proteomes" id="UP000054396"/>
    </source>
</evidence>
<dbReference type="AlphaFoldDB" id="A0A0W7WJR7"/>
<keyword evidence="4" id="KW-1185">Reference proteome</keyword>